<proteinExistence type="predicted"/>
<name>A0A3N4G887_9ACTN</name>
<dbReference type="Pfam" id="PF26572">
    <property type="entry name" value="DUF8185"/>
    <property type="match status" value="1"/>
</dbReference>
<dbReference type="InterPro" id="IPR058323">
    <property type="entry name" value="DUF8010"/>
</dbReference>
<accession>A0A3N4G887</accession>
<evidence type="ECO:0000313" key="3">
    <source>
        <dbReference type="EMBL" id="RPA58298.1"/>
    </source>
</evidence>
<dbReference type="Pfam" id="PF26035">
    <property type="entry name" value="DUF8010"/>
    <property type="match status" value="1"/>
</dbReference>
<feature type="domain" description="DUF8010" evidence="1">
    <location>
        <begin position="4"/>
        <end position="101"/>
    </location>
</feature>
<dbReference type="AlphaFoldDB" id="A0A3N4G887"/>
<protein>
    <submittedName>
        <fullName evidence="3">Uncharacterized protein</fullName>
    </submittedName>
</protein>
<dbReference type="EMBL" id="RKMH01000012">
    <property type="protein sequence ID" value="RPA58298.1"/>
    <property type="molecule type" value="Genomic_DNA"/>
</dbReference>
<reference evidence="3 4" key="1">
    <citation type="submission" date="2018-11" db="EMBL/GenBank/DDBJ databases">
        <title>Draft genome sequence of Gordonia sp. RS15-1S isolated from rice stems.</title>
        <authorList>
            <person name="Muangham S."/>
        </authorList>
    </citation>
    <scope>NUCLEOTIDE SEQUENCE [LARGE SCALE GENOMIC DNA]</scope>
    <source>
        <strain evidence="3 4">RS15-1S</strain>
    </source>
</reference>
<dbReference type="Proteomes" id="UP000267536">
    <property type="component" value="Unassembled WGS sequence"/>
</dbReference>
<dbReference type="InterPro" id="IPR058498">
    <property type="entry name" value="DUF8185"/>
</dbReference>
<evidence type="ECO:0000259" key="1">
    <source>
        <dbReference type="Pfam" id="PF26035"/>
    </source>
</evidence>
<feature type="domain" description="DUF8185" evidence="2">
    <location>
        <begin position="106"/>
        <end position="224"/>
    </location>
</feature>
<sequence length="231" mass="24587">MEGERYLVLQRADDLSDALAFLGRAHRLNDAAVVRVAVRGDGLLGLWSHTGFDVLVTRSVFGRMAPTDLVADVTALRAALSGATPGTPVDPGMPFDSAWRGALPLPTGFCQVDDVPARTVVGLVRDGARVAREEGSAHGPATGVLDQNVLEVTSTDGGLRAAVSLRALFALTGMGFVRDAQGRAITEDSDIEAIDAGEPIRIRMSSTWIRIDARFGAVYLRRHRDLGVTVL</sequence>
<organism evidence="3 4">
    <name type="scientific">Gordonia oryzae</name>
    <dbReference type="NCBI Taxonomy" id="2487349"/>
    <lineage>
        <taxon>Bacteria</taxon>
        <taxon>Bacillati</taxon>
        <taxon>Actinomycetota</taxon>
        <taxon>Actinomycetes</taxon>
        <taxon>Mycobacteriales</taxon>
        <taxon>Gordoniaceae</taxon>
        <taxon>Gordonia</taxon>
    </lineage>
</organism>
<dbReference type="OrthoDB" id="5178111at2"/>
<dbReference type="RefSeq" id="WP_123931869.1">
    <property type="nucleotide sequence ID" value="NZ_JBPSDP010000001.1"/>
</dbReference>
<gene>
    <name evidence="3" type="ORF">EF294_16235</name>
</gene>
<evidence type="ECO:0000259" key="2">
    <source>
        <dbReference type="Pfam" id="PF26572"/>
    </source>
</evidence>
<keyword evidence="4" id="KW-1185">Reference proteome</keyword>
<evidence type="ECO:0000313" key="4">
    <source>
        <dbReference type="Proteomes" id="UP000267536"/>
    </source>
</evidence>
<comment type="caution">
    <text evidence="3">The sequence shown here is derived from an EMBL/GenBank/DDBJ whole genome shotgun (WGS) entry which is preliminary data.</text>
</comment>